<sequence>MTSTGKGSNFDYLWAETESERKQALSTPFVQGVKDGTLDPVTFGGFVVQDCIYLYRQYKAIIQAEKTAKPGVLKTFLIKLIGKYEGYYKGAFKLWHIDDPSGIKLGDACQTYVDFVDKEADETETIYFLVSIAPCLKLWSWLGTQIGTKHGAYDQWVTDNFAGGSTLKSVIGFIDEQKDQLDRVKALAIFKDGMGHEYKFFNSAGK</sequence>
<dbReference type="AlphaFoldDB" id="A0A210PTK8"/>
<evidence type="ECO:0000259" key="1">
    <source>
        <dbReference type="Pfam" id="PF03070"/>
    </source>
</evidence>
<reference evidence="2 3" key="1">
    <citation type="journal article" date="2017" name="Nat. Ecol. Evol.">
        <title>Scallop genome provides insights into evolution of bilaterian karyotype and development.</title>
        <authorList>
            <person name="Wang S."/>
            <person name="Zhang J."/>
            <person name="Jiao W."/>
            <person name="Li J."/>
            <person name="Xun X."/>
            <person name="Sun Y."/>
            <person name="Guo X."/>
            <person name="Huan P."/>
            <person name="Dong B."/>
            <person name="Zhang L."/>
            <person name="Hu X."/>
            <person name="Sun X."/>
            <person name="Wang J."/>
            <person name="Zhao C."/>
            <person name="Wang Y."/>
            <person name="Wang D."/>
            <person name="Huang X."/>
            <person name="Wang R."/>
            <person name="Lv J."/>
            <person name="Li Y."/>
            <person name="Zhang Z."/>
            <person name="Liu B."/>
            <person name="Lu W."/>
            <person name="Hui Y."/>
            <person name="Liang J."/>
            <person name="Zhou Z."/>
            <person name="Hou R."/>
            <person name="Li X."/>
            <person name="Liu Y."/>
            <person name="Li H."/>
            <person name="Ning X."/>
            <person name="Lin Y."/>
            <person name="Zhao L."/>
            <person name="Xing Q."/>
            <person name="Dou J."/>
            <person name="Li Y."/>
            <person name="Mao J."/>
            <person name="Guo H."/>
            <person name="Dou H."/>
            <person name="Li T."/>
            <person name="Mu C."/>
            <person name="Jiang W."/>
            <person name="Fu Q."/>
            <person name="Fu X."/>
            <person name="Miao Y."/>
            <person name="Liu J."/>
            <person name="Yu Q."/>
            <person name="Li R."/>
            <person name="Liao H."/>
            <person name="Li X."/>
            <person name="Kong Y."/>
            <person name="Jiang Z."/>
            <person name="Chourrout D."/>
            <person name="Li R."/>
            <person name="Bao Z."/>
        </authorList>
    </citation>
    <scope>NUCLEOTIDE SEQUENCE [LARGE SCALE GENOMIC DNA]</scope>
    <source>
        <strain evidence="2 3">PY_sf001</strain>
    </source>
</reference>
<dbReference type="Pfam" id="PF03070">
    <property type="entry name" value="TENA_THI-4"/>
    <property type="match status" value="1"/>
</dbReference>
<evidence type="ECO:0000313" key="2">
    <source>
        <dbReference type="EMBL" id="OWF39786.1"/>
    </source>
</evidence>
<proteinExistence type="predicted"/>
<accession>A0A210PTK8</accession>
<gene>
    <name evidence="2" type="ORF">KP79_PYT15421</name>
</gene>
<organism evidence="2 3">
    <name type="scientific">Mizuhopecten yessoensis</name>
    <name type="common">Japanese scallop</name>
    <name type="synonym">Patinopecten yessoensis</name>
    <dbReference type="NCBI Taxonomy" id="6573"/>
    <lineage>
        <taxon>Eukaryota</taxon>
        <taxon>Metazoa</taxon>
        <taxon>Spiralia</taxon>
        <taxon>Lophotrochozoa</taxon>
        <taxon>Mollusca</taxon>
        <taxon>Bivalvia</taxon>
        <taxon>Autobranchia</taxon>
        <taxon>Pteriomorphia</taxon>
        <taxon>Pectinida</taxon>
        <taxon>Pectinoidea</taxon>
        <taxon>Pectinidae</taxon>
        <taxon>Mizuhopecten</taxon>
    </lineage>
</organism>
<dbReference type="Gene3D" id="1.20.910.10">
    <property type="entry name" value="Heme oxygenase-like"/>
    <property type="match status" value="1"/>
</dbReference>
<dbReference type="InterPro" id="IPR016084">
    <property type="entry name" value="Haem_Oase-like_multi-hlx"/>
</dbReference>
<protein>
    <recommendedName>
        <fullName evidence="1">Thiaminase-2/PQQC domain-containing protein</fullName>
    </recommendedName>
</protein>
<keyword evidence="3" id="KW-1185">Reference proteome</keyword>
<dbReference type="PANTHER" id="PTHR43198:SF2">
    <property type="entry name" value="SI:CH1073-67J19.1-RELATED"/>
    <property type="match status" value="1"/>
</dbReference>
<dbReference type="OrthoDB" id="6062485at2759"/>
<dbReference type="SUPFAM" id="SSF48613">
    <property type="entry name" value="Heme oxygenase-like"/>
    <property type="match status" value="1"/>
</dbReference>
<evidence type="ECO:0000313" key="3">
    <source>
        <dbReference type="Proteomes" id="UP000242188"/>
    </source>
</evidence>
<dbReference type="Proteomes" id="UP000242188">
    <property type="component" value="Unassembled WGS sequence"/>
</dbReference>
<name>A0A210PTK8_MIZYE</name>
<dbReference type="EMBL" id="NEDP02005509">
    <property type="protein sequence ID" value="OWF39786.1"/>
    <property type="molecule type" value="Genomic_DNA"/>
</dbReference>
<feature type="domain" description="Thiaminase-2/PQQC" evidence="1">
    <location>
        <begin position="22"/>
        <end position="163"/>
    </location>
</feature>
<dbReference type="GO" id="GO:0006772">
    <property type="term" value="P:thiamine metabolic process"/>
    <property type="evidence" value="ECO:0007669"/>
    <property type="project" value="UniProtKB-ARBA"/>
</dbReference>
<dbReference type="PANTHER" id="PTHR43198">
    <property type="entry name" value="BIFUNCTIONAL TH2 PROTEIN"/>
    <property type="match status" value="1"/>
</dbReference>
<dbReference type="GO" id="GO:0005829">
    <property type="term" value="C:cytosol"/>
    <property type="evidence" value="ECO:0007669"/>
    <property type="project" value="TreeGrafter"/>
</dbReference>
<dbReference type="InterPro" id="IPR004305">
    <property type="entry name" value="Thiaminase-2/PQQC"/>
</dbReference>
<dbReference type="CDD" id="cd19359">
    <property type="entry name" value="TenA_C_Bt3146-like"/>
    <property type="match status" value="1"/>
</dbReference>
<comment type="caution">
    <text evidence="2">The sequence shown here is derived from an EMBL/GenBank/DDBJ whole genome shotgun (WGS) entry which is preliminary data.</text>
</comment>
<dbReference type="InterPro" id="IPR050967">
    <property type="entry name" value="Thiamine_Salvage_TenA"/>
</dbReference>